<sequence>MLRVLGRVTSINVRKVLWALDELGLTYDREDWGLPLRDPNVPEFLALNPNAQVPVLIDRGFSMWESGAILIYLADRDGTGALLSNSLPARGRALQWLGWQATELNAPWGYAVNALMRRNPAYSDQDRIAQSIAGWTAKMAILEAELGKGSPFIAGSDFSIADIALGLSCHRWFMTPFDKPSMPNVEAYYRRLGERDAGARWMPQDYG</sequence>
<evidence type="ECO:0000256" key="1">
    <source>
        <dbReference type="ARBA" id="ARBA00007409"/>
    </source>
</evidence>
<evidence type="ECO:0000256" key="2">
    <source>
        <dbReference type="ARBA" id="ARBA00022679"/>
    </source>
</evidence>
<dbReference type="RefSeq" id="WP_198878150.1">
    <property type="nucleotide sequence ID" value="NZ_JAEKMH010000006.1"/>
</dbReference>
<evidence type="ECO:0000313" key="6">
    <source>
        <dbReference type="Proteomes" id="UP000602124"/>
    </source>
</evidence>
<dbReference type="SUPFAM" id="SSF52833">
    <property type="entry name" value="Thioredoxin-like"/>
    <property type="match status" value="1"/>
</dbReference>
<dbReference type="GO" id="GO:0016740">
    <property type="term" value="F:transferase activity"/>
    <property type="evidence" value="ECO:0007669"/>
    <property type="project" value="UniProtKB-KW"/>
</dbReference>
<dbReference type="InterPro" id="IPR036249">
    <property type="entry name" value="Thioredoxin-like_sf"/>
</dbReference>
<protein>
    <submittedName>
        <fullName evidence="5">Glutathione S-transferase family protein</fullName>
    </submittedName>
</protein>
<feature type="domain" description="GST C-terminal" evidence="4">
    <location>
        <begin position="86"/>
        <end position="207"/>
    </location>
</feature>
<dbReference type="PANTHER" id="PTHR44051:SF19">
    <property type="entry name" value="DISULFIDE-BOND OXIDOREDUCTASE YFCG"/>
    <property type="match status" value="1"/>
</dbReference>
<comment type="caution">
    <text evidence="5">The sequence shown here is derived from an EMBL/GenBank/DDBJ whole genome shotgun (WGS) entry which is preliminary data.</text>
</comment>
<dbReference type="SUPFAM" id="SSF47616">
    <property type="entry name" value="GST C-terminal domain-like"/>
    <property type="match status" value="1"/>
</dbReference>
<dbReference type="Proteomes" id="UP000602124">
    <property type="component" value="Unassembled WGS sequence"/>
</dbReference>
<comment type="similarity">
    <text evidence="1">Belongs to the GST superfamily.</text>
</comment>
<dbReference type="InterPro" id="IPR040079">
    <property type="entry name" value="Glutathione_S-Trfase"/>
</dbReference>
<dbReference type="EMBL" id="JAEKMH010000006">
    <property type="protein sequence ID" value="MBJ3786955.1"/>
    <property type="molecule type" value="Genomic_DNA"/>
</dbReference>
<dbReference type="AlphaFoldDB" id="A0A934J184"/>
<dbReference type="InterPro" id="IPR010987">
    <property type="entry name" value="Glutathione-S-Trfase_C-like"/>
</dbReference>
<dbReference type="Gene3D" id="3.40.30.10">
    <property type="entry name" value="Glutaredoxin"/>
    <property type="match status" value="1"/>
</dbReference>
<dbReference type="FunFam" id="3.40.30.10:FF:000039">
    <property type="entry name" value="Glutathione S-transferase domain"/>
    <property type="match status" value="1"/>
</dbReference>
<gene>
    <name evidence="5" type="ORF">JEQ47_19690</name>
</gene>
<dbReference type="Pfam" id="PF02798">
    <property type="entry name" value="GST_N"/>
    <property type="match status" value="1"/>
</dbReference>
<reference evidence="5" key="1">
    <citation type="submission" date="2020-12" db="EMBL/GenBank/DDBJ databases">
        <title>Devosia sp. MSA67 isolated from Mo River.</title>
        <authorList>
            <person name="Ma F."/>
            <person name="Zi Z."/>
        </authorList>
    </citation>
    <scope>NUCLEOTIDE SEQUENCE</scope>
    <source>
        <strain evidence="5">MSA67</strain>
    </source>
</reference>
<dbReference type="SFLD" id="SFLDG01150">
    <property type="entry name" value="Main.1:_Beta-like"/>
    <property type="match status" value="1"/>
</dbReference>
<evidence type="ECO:0000313" key="5">
    <source>
        <dbReference type="EMBL" id="MBJ3786955.1"/>
    </source>
</evidence>
<evidence type="ECO:0000259" key="4">
    <source>
        <dbReference type="PROSITE" id="PS50405"/>
    </source>
</evidence>
<dbReference type="InterPro" id="IPR036282">
    <property type="entry name" value="Glutathione-S-Trfase_C_sf"/>
</dbReference>
<accession>A0A934J184</accession>
<dbReference type="PANTHER" id="PTHR44051">
    <property type="entry name" value="GLUTATHIONE S-TRANSFERASE-RELATED"/>
    <property type="match status" value="1"/>
</dbReference>
<keyword evidence="6" id="KW-1185">Reference proteome</keyword>
<dbReference type="PROSITE" id="PS50405">
    <property type="entry name" value="GST_CTER"/>
    <property type="match status" value="1"/>
</dbReference>
<dbReference type="SFLD" id="SFLDG00358">
    <property type="entry name" value="Main_(cytGST)"/>
    <property type="match status" value="1"/>
</dbReference>
<dbReference type="Pfam" id="PF13410">
    <property type="entry name" value="GST_C_2"/>
    <property type="match status" value="1"/>
</dbReference>
<proteinExistence type="inferred from homology"/>
<name>A0A934J184_9HYPH</name>
<evidence type="ECO:0000259" key="3">
    <source>
        <dbReference type="PROSITE" id="PS50404"/>
    </source>
</evidence>
<keyword evidence="2" id="KW-0808">Transferase</keyword>
<dbReference type="Gene3D" id="1.20.1050.10">
    <property type="match status" value="1"/>
</dbReference>
<dbReference type="PROSITE" id="PS50404">
    <property type="entry name" value="GST_NTER"/>
    <property type="match status" value="1"/>
</dbReference>
<feature type="domain" description="GST N-terminal" evidence="3">
    <location>
        <begin position="1"/>
        <end position="81"/>
    </location>
</feature>
<dbReference type="SFLD" id="SFLDS00019">
    <property type="entry name" value="Glutathione_Transferase_(cytos"/>
    <property type="match status" value="1"/>
</dbReference>
<organism evidence="5 6">
    <name type="scientific">Devosia sediminis</name>
    <dbReference type="NCBI Taxonomy" id="2798801"/>
    <lineage>
        <taxon>Bacteria</taxon>
        <taxon>Pseudomonadati</taxon>
        <taxon>Pseudomonadota</taxon>
        <taxon>Alphaproteobacteria</taxon>
        <taxon>Hyphomicrobiales</taxon>
        <taxon>Devosiaceae</taxon>
        <taxon>Devosia</taxon>
    </lineage>
</organism>
<dbReference type="InterPro" id="IPR004045">
    <property type="entry name" value="Glutathione_S-Trfase_N"/>
</dbReference>